<evidence type="ECO:0000313" key="1">
    <source>
        <dbReference type="EMBL" id="MFC5407367.1"/>
    </source>
</evidence>
<dbReference type="RefSeq" id="WP_378139968.1">
    <property type="nucleotide sequence ID" value="NZ_JBHSMI010000067.1"/>
</dbReference>
<dbReference type="EMBL" id="JBHSMI010000067">
    <property type="protein sequence ID" value="MFC5407367.1"/>
    <property type="molecule type" value="Genomic_DNA"/>
</dbReference>
<organism evidence="1 2">
    <name type="scientific">Cohnella soli</name>
    <dbReference type="NCBI Taxonomy" id="425005"/>
    <lineage>
        <taxon>Bacteria</taxon>
        <taxon>Bacillati</taxon>
        <taxon>Bacillota</taxon>
        <taxon>Bacilli</taxon>
        <taxon>Bacillales</taxon>
        <taxon>Paenibacillaceae</taxon>
        <taxon>Cohnella</taxon>
    </lineage>
</organism>
<sequence length="403" mass="47414">MPLMYSDRDISGLPWFSYATDLVHVCNELNQYLNSNGSMAVNETSGALFERLACDLTELIPFFNESYIRALLQDLEKWKSSDFQVPDFQSSYENYSREINHQFGFFLFPIYDLTYRTKNVSLGACFLYRNEDSEIQELRSVYSDAVFQGVELLLATNAFIKNNVFTFFPENIYLPWLSDQRKFAYFFISNYLKIFFGITKPLCLPIMQTPLRILNVDAHEVYDVRSVFSFVHDHFHYQGVLPFNDFYPYKTTLLGSFFEEARVDALTCLNLLKRGTENSLMAAELILLERMFRYSYTNEPTDSFDTLTNYYFLRYLLEKKAITVNKMKFSFDFNKIPQSLESLTAEIDEVEVKMLCSSPMHFEKHIRDWACPYLEFDHEGRVLNTLFSKWLKENRPIAADNCK</sequence>
<dbReference type="Proteomes" id="UP001596113">
    <property type="component" value="Unassembled WGS sequence"/>
</dbReference>
<comment type="caution">
    <text evidence="1">The sequence shown here is derived from an EMBL/GenBank/DDBJ whole genome shotgun (WGS) entry which is preliminary data.</text>
</comment>
<evidence type="ECO:0000313" key="2">
    <source>
        <dbReference type="Proteomes" id="UP001596113"/>
    </source>
</evidence>
<protein>
    <submittedName>
        <fullName evidence="1">DUF6421 family protein</fullName>
    </submittedName>
</protein>
<keyword evidence="2" id="KW-1185">Reference proteome</keyword>
<name>A0ABW0I5H9_9BACL</name>
<dbReference type="Pfam" id="PF19985">
    <property type="entry name" value="DUF6421"/>
    <property type="match status" value="1"/>
</dbReference>
<reference evidence="2" key="1">
    <citation type="journal article" date="2019" name="Int. J. Syst. Evol. Microbiol.">
        <title>The Global Catalogue of Microorganisms (GCM) 10K type strain sequencing project: providing services to taxonomists for standard genome sequencing and annotation.</title>
        <authorList>
            <consortium name="The Broad Institute Genomics Platform"/>
            <consortium name="The Broad Institute Genome Sequencing Center for Infectious Disease"/>
            <person name="Wu L."/>
            <person name="Ma J."/>
        </authorList>
    </citation>
    <scope>NUCLEOTIDE SEQUENCE [LARGE SCALE GENOMIC DNA]</scope>
    <source>
        <strain evidence="2">CGMCC 1.18575</strain>
    </source>
</reference>
<gene>
    <name evidence="1" type="ORF">ACFPOF_31945</name>
</gene>
<proteinExistence type="predicted"/>
<dbReference type="InterPro" id="IPR046306">
    <property type="entry name" value="DUF6421"/>
</dbReference>
<accession>A0ABW0I5H9</accession>